<evidence type="ECO:0000313" key="1">
    <source>
        <dbReference type="EMBL" id="NYJ21046.1"/>
    </source>
</evidence>
<sequence>MINMYVEDLFDLSQKALSYFGPKALFCGDHLPDDATEGDEGYAQFLLYNSYAFGFGFMDPPYTSLAFFLIATDRITTTQILGKDLLFTENQEKDVQNAFRVMDEYCRLRLPDKFLQVYDAL</sequence>
<comment type="caution">
    <text evidence="1">The sequence shown here is derived from an EMBL/GenBank/DDBJ whole genome shotgun (WGS) entry which is preliminary data.</text>
</comment>
<keyword evidence="2" id="KW-1185">Reference proteome</keyword>
<dbReference type="Proteomes" id="UP000537260">
    <property type="component" value="Unassembled WGS sequence"/>
</dbReference>
<dbReference type="EMBL" id="JACCFM010000001">
    <property type="protein sequence ID" value="NYJ21046.1"/>
    <property type="molecule type" value="Genomic_DNA"/>
</dbReference>
<proteinExistence type="predicted"/>
<reference evidence="1 2" key="1">
    <citation type="submission" date="2020-07" db="EMBL/GenBank/DDBJ databases">
        <title>Sequencing the genomes of 1000 actinobacteria strains.</title>
        <authorList>
            <person name="Klenk H.-P."/>
        </authorList>
    </citation>
    <scope>NUCLEOTIDE SEQUENCE [LARGE SCALE GENOMIC DNA]</scope>
    <source>
        <strain evidence="1 2">LI1</strain>
    </source>
</reference>
<name>A0A7Z0EGG2_9MICO</name>
<accession>A0A7Z0EGG2</accession>
<dbReference type="AlphaFoldDB" id="A0A7Z0EGG2"/>
<dbReference type="RefSeq" id="WP_179579709.1">
    <property type="nucleotide sequence ID" value="NZ_JACCFM010000001.1"/>
</dbReference>
<protein>
    <submittedName>
        <fullName evidence="1">Uncharacterized protein</fullName>
    </submittedName>
</protein>
<evidence type="ECO:0000313" key="2">
    <source>
        <dbReference type="Proteomes" id="UP000537260"/>
    </source>
</evidence>
<gene>
    <name evidence="1" type="ORF">HNR05_002837</name>
</gene>
<organism evidence="1 2">
    <name type="scientific">Glaciibacter psychrotolerans</name>
    <dbReference type="NCBI Taxonomy" id="670054"/>
    <lineage>
        <taxon>Bacteria</taxon>
        <taxon>Bacillati</taxon>
        <taxon>Actinomycetota</taxon>
        <taxon>Actinomycetes</taxon>
        <taxon>Micrococcales</taxon>
        <taxon>Microbacteriaceae</taxon>
        <taxon>Glaciibacter</taxon>
    </lineage>
</organism>